<proteinExistence type="predicted"/>
<name>A0A433AEN5_9FUNG</name>
<evidence type="ECO:0000313" key="1">
    <source>
        <dbReference type="EMBL" id="RUP01169.1"/>
    </source>
</evidence>
<dbReference type="Proteomes" id="UP000268093">
    <property type="component" value="Unassembled WGS sequence"/>
</dbReference>
<organism evidence="1 2">
    <name type="scientific">Jimgerdemannia flammicorona</name>
    <dbReference type="NCBI Taxonomy" id="994334"/>
    <lineage>
        <taxon>Eukaryota</taxon>
        <taxon>Fungi</taxon>
        <taxon>Fungi incertae sedis</taxon>
        <taxon>Mucoromycota</taxon>
        <taxon>Mucoromycotina</taxon>
        <taxon>Endogonomycetes</taxon>
        <taxon>Endogonales</taxon>
        <taxon>Endogonaceae</taxon>
        <taxon>Jimgerdemannia</taxon>
    </lineage>
</organism>
<reference evidence="1 2" key="1">
    <citation type="journal article" date="2018" name="New Phytol.">
        <title>Phylogenomics of Endogonaceae and evolution of mycorrhizas within Mucoromycota.</title>
        <authorList>
            <person name="Chang Y."/>
            <person name="Desiro A."/>
            <person name="Na H."/>
            <person name="Sandor L."/>
            <person name="Lipzen A."/>
            <person name="Clum A."/>
            <person name="Barry K."/>
            <person name="Grigoriev I.V."/>
            <person name="Martin F.M."/>
            <person name="Stajich J.E."/>
            <person name="Smith M.E."/>
            <person name="Bonito G."/>
            <person name="Spatafora J.W."/>
        </authorList>
    </citation>
    <scope>NUCLEOTIDE SEQUENCE [LARGE SCALE GENOMIC DNA]</scope>
    <source>
        <strain evidence="1 2">GMNB39</strain>
    </source>
</reference>
<accession>A0A433AEN5</accession>
<dbReference type="OrthoDB" id="10006270at2759"/>
<dbReference type="EMBL" id="RBNI01017603">
    <property type="protein sequence ID" value="RUP01169.1"/>
    <property type="molecule type" value="Genomic_DNA"/>
</dbReference>
<comment type="caution">
    <text evidence="1">The sequence shown here is derived from an EMBL/GenBank/DDBJ whole genome shotgun (WGS) entry which is preliminary data.</text>
</comment>
<sequence length="109" mass="12741">MPLPFCLWSSTIWHERRTMAFEALVGNHMMTNNEGEYYRGLGLLRASLIHFAFLQSSIVTCDLPFPPFEEWYFITSLKFEDQCPDDADFIRSLYITKLKKLSILTVPID</sequence>
<dbReference type="AlphaFoldDB" id="A0A433AEN5"/>
<keyword evidence="2" id="KW-1185">Reference proteome</keyword>
<gene>
    <name evidence="1" type="ORF">BC936DRAFT_140687</name>
</gene>
<evidence type="ECO:0000313" key="2">
    <source>
        <dbReference type="Proteomes" id="UP000268093"/>
    </source>
</evidence>
<protein>
    <submittedName>
        <fullName evidence="1">Uncharacterized protein</fullName>
    </submittedName>
</protein>